<comment type="similarity">
    <text evidence="1">Belongs to the NAD(P)-dependent epimerase/dehydratase family.</text>
</comment>
<reference evidence="3" key="1">
    <citation type="journal article" date="2020" name="mSystems">
        <title>Genome- and Community-Level Interaction Insights into Carbon Utilization and Element Cycling Functions of Hydrothermarchaeota in Hydrothermal Sediment.</title>
        <authorList>
            <person name="Zhou Z."/>
            <person name="Liu Y."/>
            <person name="Xu W."/>
            <person name="Pan J."/>
            <person name="Luo Z.H."/>
            <person name="Li M."/>
        </authorList>
    </citation>
    <scope>NUCLEOTIDE SEQUENCE [LARGE SCALE GENOMIC DNA]</scope>
    <source>
        <strain evidence="3">HyVt-460</strain>
    </source>
</reference>
<evidence type="ECO:0000259" key="2">
    <source>
        <dbReference type="Pfam" id="PF01370"/>
    </source>
</evidence>
<sequence>MHVLVTGGAGFIGCYLTRRLLAEGHRVTVMDNFFRASRESLADVRDHSLLSIYEGDIRRYADFEKLPSGIEMIYHLAAQSNVMGAVSGLDYSFETNVGGTYNALKFARERSVRRFVFASSRESYGEAQYIPVDENHPLNSKNAYGASKLCGERYCAVFNQTYGLDVFTVRLANVYGRGDSNRVIPIFIDKALRGEALTIYGGKQLIDFIGVDTVTDVFMEIMTHEGSAEAVNVGSGRGTTLFDLAEEILKLSGSASPLEVLPAREVEVVRFVADTKRFRKIFRTSLPENPLSLLPQMISDEKKSGKC</sequence>
<dbReference type="AlphaFoldDB" id="A0A7V5VEP7"/>
<proteinExistence type="inferred from homology"/>
<evidence type="ECO:0000313" key="3">
    <source>
        <dbReference type="EMBL" id="HHM01928.1"/>
    </source>
</evidence>
<name>A0A7V5VEP7_CALAY</name>
<dbReference type="EMBL" id="DRLI01000109">
    <property type="protein sequence ID" value="HHM01928.1"/>
    <property type="molecule type" value="Genomic_DNA"/>
</dbReference>
<feature type="domain" description="NAD-dependent epimerase/dehydratase" evidence="2">
    <location>
        <begin position="3"/>
        <end position="234"/>
    </location>
</feature>
<dbReference type="SUPFAM" id="SSF51735">
    <property type="entry name" value="NAD(P)-binding Rossmann-fold domains"/>
    <property type="match status" value="1"/>
</dbReference>
<gene>
    <name evidence="3" type="ORF">ENJ15_02875</name>
</gene>
<dbReference type="PANTHER" id="PTHR43000">
    <property type="entry name" value="DTDP-D-GLUCOSE 4,6-DEHYDRATASE-RELATED"/>
    <property type="match status" value="1"/>
</dbReference>
<organism evidence="3">
    <name type="scientific">Caldithrix abyssi</name>
    <dbReference type="NCBI Taxonomy" id="187145"/>
    <lineage>
        <taxon>Bacteria</taxon>
        <taxon>Pseudomonadati</taxon>
        <taxon>Calditrichota</taxon>
        <taxon>Calditrichia</taxon>
        <taxon>Calditrichales</taxon>
        <taxon>Calditrichaceae</taxon>
        <taxon>Caldithrix</taxon>
    </lineage>
</organism>
<accession>A0A7V5VEP7</accession>
<protein>
    <submittedName>
        <fullName evidence="3">NAD-dependent epimerase/dehydratase family protein</fullName>
    </submittedName>
</protein>
<comment type="caution">
    <text evidence="3">The sequence shown here is derived from an EMBL/GenBank/DDBJ whole genome shotgun (WGS) entry which is preliminary data.</text>
</comment>
<dbReference type="Gene3D" id="3.90.25.10">
    <property type="entry name" value="UDP-galactose 4-epimerase, domain 1"/>
    <property type="match status" value="1"/>
</dbReference>
<dbReference type="InterPro" id="IPR001509">
    <property type="entry name" value="Epimerase_deHydtase"/>
</dbReference>
<dbReference type="Proteomes" id="UP000885771">
    <property type="component" value="Unassembled WGS sequence"/>
</dbReference>
<dbReference type="Pfam" id="PF01370">
    <property type="entry name" value="Epimerase"/>
    <property type="match status" value="1"/>
</dbReference>
<evidence type="ECO:0000256" key="1">
    <source>
        <dbReference type="ARBA" id="ARBA00007637"/>
    </source>
</evidence>
<dbReference type="InterPro" id="IPR036291">
    <property type="entry name" value="NAD(P)-bd_dom_sf"/>
</dbReference>
<dbReference type="Gene3D" id="3.40.50.720">
    <property type="entry name" value="NAD(P)-binding Rossmann-like Domain"/>
    <property type="match status" value="1"/>
</dbReference>